<evidence type="ECO:0000313" key="3">
    <source>
        <dbReference type="EMBL" id="MBT9290377.1"/>
    </source>
</evidence>
<dbReference type="InterPro" id="IPR036291">
    <property type="entry name" value="NAD(P)-bd_dom_sf"/>
</dbReference>
<dbReference type="GO" id="GO:0000166">
    <property type="term" value="F:nucleotide binding"/>
    <property type="evidence" value="ECO:0007669"/>
    <property type="project" value="InterPro"/>
</dbReference>
<dbReference type="Pfam" id="PF01408">
    <property type="entry name" value="GFO_IDH_MocA"/>
    <property type="match status" value="1"/>
</dbReference>
<dbReference type="RefSeq" id="WP_261968983.1">
    <property type="nucleotide sequence ID" value="NZ_JAHHZF010000006.1"/>
</dbReference>
<dbReference type="InterPro" id="IPR055170">
    <property type="entry name" value="GFO_IDH_MocA-like_dom"/>
</dbReference>
<dbReference type="AlphaFoldDB" id="A0A947D983"/>
<gene>
    <name evidence="3" type="ORF">KL771_12965</name>
</gene>
<keyword evidence="4" id="KW-1185">Reference proteome</keyword>
<dbReference type="Gene3D" id="3.40.50.720">
    <property type="entry name" value="NAD(P)-binding Rossmann-like Domain"/>
    <property type="match status" value="1"/>
</dbReference>
<evidence type="ECO:0000313" key="4">
    <source>
        <dbReference type="Proteomes" id="UP000766595"/>
    </source>
</evidence>
<dbReference type="Proteomes" id="UP000766595">
    <property type="component" value="Unassembled WGS sequence"/>
</dbReference>
<evidence type="ECO:0000259" key="2">
    <source>
        <dbReference type="Pfam" id="PF22725"/>
    </source>
</evidence>
<dbReference type="PANTHER" id="PTHR43377">
    <property type="entry name" value="BILIVERDIN REDUCTASE A"/>
    <property type="match status" value="1"/>
</dbReference>
<evidence type="ECO:0000259" key="1">
    <source>
        <dbReference type="Pfam" id="PF01408"/>
    </source>
</evidence>
<sequence length="330" mass="35213">MRVAFAGASHWHLPLYLEPLRRLDGIDLVGMADPDPDWAAACRERHGCPGETDLGTLLARTRPDFVFALGQHADMARQAAILIEAGIPFALEKPCGLDAREVSGIARQAEARGSFAAVPLVLRNGGFLPHMNHRLADDPLHYASFRFVAGPPQRYRDTGCAWMLDPARAGGGALINLGVHFMDIARCWLPGAQTRVIASVMGNAAAGLPIEDYAAVTVSDGRRTVTVETGYLTPAATHQFDMHYAVDMAGGYVTVAGPGAVDIADRSGGRETLAMPTTNVPLYEVFVADVLDRARSGRPPLAGLDAMAEAFGLIDQAYAMAAPFRVARPA</sequence>
<dbReference type="SUPFAM" id="SSF51735">
    <property type="entry name" value="NAD(P)-binding Rossmann-fold domains"/>
    <property type="match status" value="1"/>
</dbReference>
<feature type="domain" description="Gfo/Idh/MocA-like oxidoreductase N-terminal" evidence="1">
    <location>
        <begin position="2"/>
        <end position="114"/>
    </location>
</feature>
<organism evidence="3 4">
    <name type="scientific">Prosthecodimorpha staleyi</name>
    <dbReference type="NCBI Taxonomy" id="2840188"/>
    <lineage>
        <taxon>Bacteria</taxon>
        <taxon>Pseudomonadati</taxon>
        <taxon>Pseudomonadota</taxon>
        <taxon>Alphaproteobacteria</taxon>
        <taxon>Hyphomicrobiales</taxon>
        <taxon>Ancalomicrobiaceae</taxon>
        <taxon>Prosthecodimorpha</taxon>
    </lineage>
</organism>
<dbReference type="Pfam" id="PF22725">
    <property type="entry name" value="GFO_IDH_MocA_C3"/>
    <property type="match status" value="1"/>
</dbReference>
<dbReference type="PANTHER" id="PTHR43377:SF1">
    <property type="entry name" value="BILIVERDIN REDUCTASE A"/>
    <property type="match status" value="1"/>
</dbReference>
<protein>
    <submittedName>
        <fullName evidence="3">Gfo/Idh/MocA family oxidoreductase</fullName>
    </submittedName>
</protein>
<dbReference type="InterPro" id="IPR000683">
    <property type="entry name" value="Gfo/Idh/MocA-like_OxRdtase_N"/>
</dbReference>
<proteinExistence type="predicted"/>
<dbReference type="EMBL" id="JAHHZF010000006">
    <property type="protein sequence ID" value="MBT9290377.1"/>
    <property type="molecule type" value="Genomic_DNA"/>
</dbReference>
<feature type="domain" description="GFO/IDH/MocA-like oxidoreductase" evidence="2">
    <location>
        <begin position="154"/>
        <end position="239"/>
    </location>
</feature>
<name>A0A947D983_9HYPH</name>
<dbReference type="InterPro" id="IPR051450">
    <property type="entry name" value="Gfo/Idh/MocA_Oxidoreductases"/>
</dbReference>
<dbReference type="SUPFAM" id="SSF55347">
    <property type="entry name" value="Glyceraldehyde-3-phosphate dehydrogenase-like, C-terminal domain"/>
    <property type="match status" value="1"/>
</dbReference>
<accession>A0A947D983</accession>
<reference evidence="3 4" key="1">
    <citation type="submission" date="2021-06" db="EMBL/GenBank/DDBJ databases">
        <authorList>
            <person name="Grouzdev D.S."/>
            <person name="Koziaeva V."/>
        </authorList>
    </citation>
    <scope>NUCLEOTIDE SEQUENCE [LARGE SCALE GENOMIC DNA]</scope>
    <source>
        <strain evidence="3 4">22</strain>
    </source>
</reference>
<comment type="caution">
    <text evidence="3">The sequence shown here is derived from an EMBL/GenBank/DDBJ whole genome shotgun (WGS) entry which is preliminary data.</text>
</comment>
<dbReference type="Gene3D" id="3.30.360.10">
    <property type="entry name" value="Dihydrodipicolinate Reductase, domain 2"/>
    <property type="match status" value="1"/>
</dbReference>